<dbReference type="AlphaFoldDB" id="A0A5M6IQQ3"/>
<name>A0A5M6IQQ3_9PROT</name>
<organism evidence="2 3">
    <name type="scientific">Rhodovastum atsumiense</name>
    <dbReference type="NCBI Taxonomy" id="504468"/>
    <lineage>
        <taxon>Bacteria</taxon>
        <taxon>Pseudomonadati</taxon>
        <taxon>Pseudomonadota</taxon>
        <taxon>Alphaproteobacteria</taxon>
        <taxon>Acetobacterales</taxon>
        <taxon>Acetobacteraceae</taxon>
        <taxon>Rhodovastum</taxon>
    </lineage>
</organism>
<dbReference type="RefSeq" id="WP_150042336.1">
    <property type="nucleotide sequence ID" value="NZ_OW485601.1"/>
</dbReference>
<reference evidence="2 3" key="1">
    <citation type="submission" date="2019-09" db="EMBL/GenBank/DDBJ databases">
        <title>Genome sequence of Rhodovastum atsumiense, a diverse member of the Acetobacteraceae family of non-sulfur purple photosynthetic bacteria.</title>
        <authorList>
            <person name="Meyer T."/>
            <person name="Kyndt J."/>
        </authorList>
    </citation>
    <scope>NUCLEOTIDE SEQUENCE [LARGE SCALE GENOMIC DNA]</scope>
    <source>
        <strain evidence="2 3">DSM 21279</strain>
    </source>
</reference>
<evidence type="ECO:0000256" key="1">
    <source>
        <dbReference type="SAM" id="MobiDB-lite"/>
    </source>
</evidence>
<dbReference type="Proteomes" id="UP000325255">
    <property type="component" value="Unassembled WGS sequence"/>
</dbReference>
<comment type="caution">
    <text evidence="2">The sequence shown here is derived from an EMBL/GenBank/DDBJ whole genome shotgun (WGS) entry which is preliminary data.</text>
</comment>
<evidence type="ECO:0000313" key="3">
    <source>
        <dbReference type="Proteomes" id="UP000325255"/>
    </source>
</evidence>
<sequence length="111" mass="11775">MALALVFVLAGCTSRPDFLARSQQDCGLGDREACRMLQVLDPPRMGKAPLSRATQTEKDVQAILQGMARAKASPRTGYRENVPLPEAPAQVAPAAPQPMPAQAPAQEPGPQ</sequence>
<feature type="compositionally biased region" description="Pro residues" evidence="1">
    <location>
        <begin position="95"/>
        <end position="111"/>
    </location>
</feature>
<accession>A0A5M6IQQ3</accession>
<gene>
    <name evidence="2" type="ORF">F1189_18430</name>
</gene>
<feature type="compositionally biased region" description="Low complexity" evidence="1">
    <location>
        <begin position="83"/>
        <end position="94"/>
    </location>
</feature>
<proteinExistence type="predicted"/>
<evidence type="ECO:0000313" key="2">
    <source>
        <dbReference type="EMBL" id="KAA5610602.1"/>
    </source>
</evidence>
<dbReference type="EMBL" id="VWPK01000030">
    <property type="protein sequence ID" value="KAA5610602.1"/>
    <property type="molecule type" value="Genomic_DNA"/>
</dbReference>
<protein>
    <submittedName>
        <fullName evidence="2">Uncharacterized protein</fullName>
    </submittedName>
</protein>
<feature type="region of interest" description="Disordered" evidence="1">
    <location>
        <begin position="69"/>
        <end position="111"/>
    </location>
</feature>
<keyword evidence="3" id="KW-1185">Reference proteome</keyword>